<accession>A0ACD3SPJ5</accession>
<reference evidence="1" key="1">
    <citation type="submission" date="2019-05" db="EMBL/GenBank/DDBJ databases">
        <title>Revised genome assembly of Burkholderiaceae (previously Ralstonia) sp. PBA.</title>
        <authorList>
            <person name="Gan H.M."/>
        </authorList>
    </citation>
    <scope>NUCLEOTIDE SEQUENCE</scope>
    <source>
        <strain evidence="1">PBA</strain>
    </source>
</reference>
<sequence>MTDINVSALTQTVLWSTFGLAFVFGAILQRTHFCTMGAISDIINMGDWNRMRMWALAIGTAMVGTGVMASLGLIDTGRTIYTANRVLWLSSLVGGFMFGFGMVLASGCGSKTLVRVGAGNLKSLVVLLFLGFSAYMTLRGIFGVVRVSTVDTVAVDLATTQDLPAVLANTTGMAKASLQLWLSVLVGGVIIAWALLRREFWTFDNLLGGLGVGAVIAGMWYVSGHLGFIAEHPETLEEVYLATNSGRMESFSFVSPVAYAMDWLMLFSDTSKVLTVGIVSVFGMIAGSAAWALVSRTFRWEGFANAEDTANHIVGGILMGIGGVTALGCTVGQGLSGVSTLAIGSFIALAGIIVGAVLAFRYQLWRMERMV</sequence>
<proteinExistence type="predicted"/>
<keyword evidence="2" id="KW-1185">Reference proteome</keyword>
<comment type="caution">
    <text evidence="1">The sequence shown here is derived from an EMBL/GenBank/DDBJ whole genome shotgun (WGS) entry which is preliminary data.</text>
</comment>
<organism evidence="1 2">
    <name type="scientific">Imbroritus primus</name>
    <dbReference type="NCBI Taxonomy" id="3058603"/>
    <lineage>
        <taxon>Bacteria</taxon>
        <taxon>Pseudomonadati</taxon>
        <taxon>Pseudomonadota</taxon>
        <taxon>Betaproteobacteria</taxon>
        <taxon>Burkholderiales</taxon>
        <taxon>Burkholderiaceae</taxon>
        <taxon>Imbroritus</taxon>
    </lineage>
</organism>
<evidence type="ECO:0000313" key="1">
    <source>
        <dbReference type="EMBL" id="TMS58140.1"/>
    </source>
</evidence>
<dbReference type="Proteomes" id="UP000004277">
    <property type="component" value="Unassembled WGS sequence"/>
</dbReference>
<protein>
    <submittedName>
        <fullName evidence="1">YeeE/YedE family protein</fullName>
    </submittedName>
</protein>
<name>A0ACD3SPJ5_9BURK</name>
<gene>
    <name evidence="1" type="ORF">MW7_005105</name>
</gene>
<dbReference type="EMBL" id="AKCV02000015">
    <property type="protein sequence ID" value="TMS58140.1"/>
    <property type="molecule type" value="Genomic_DNA"/>
</dbReference>
<evidence type="ECO:0000313" key="2">
    <source>
        <dbReference type="Proteomes" id="UP000004277"/>
    </source>
</evidence>